<keyword evidence="8" id="KW-0031">Aminopeptidase</keyword>
<feature type="domain" description="Peptidase M24" evidence="6">
    <location>
        <begin position="306"/>
        <end position="470"/>
    </location>
</feature>
<dbReference type="Proteomes" id="UP000515160">
    <property type="component" value="Chromosome 3"/>
</dbReference>
<evidence type="ECO:0000256" key="4">
    <source>
        <dbReference type="ARBA" id="ARBA00022801"/>
    </source>
</evidence>
<organism evidence="7 8">
    <name type="scientific">Drosophila albomicans</name>
    <name type="common">Fruit fly</name>
    <dbReference type="NCBI Taxonomy" id="7291"/>
    <lineage>
        <taxon>Eukaryota</taxon>
        <taxon>Metazoa</taxon>
        <taxon>Ecdysozoa</taxon>
        <taxon>Arthropoda</taxon>
        <taxon>Hexapoda</taxon>
        <taxon>Insecta</taxon>
        <taxon>Pterygota</taxon>
        <taxon>Neoptera</taxon>
        <taxon>Endopterygota</taxon>
        <taxon>Diptera</taxon>
        <taxon>Brachycera</taxon>
        <taxon>Muscomorpha</taxon>
        <taxon>Ephydroidea</taxon>
        <taxon>Drosophilidae</taxon>
        <taxon>Drosophila</taxon>
    </lineage>
</organism>
<dbReference type="GO" id="GO:0004177">
    <property type="term" value="F:aminopeptidase activity"/>
    <property type="evidence" value="ECO:0007669"/>
    <property type="project" value="UniProtKB-KW"/>
</dbReference>
<accession>A0A6P8WWL3</accession>
<comment type="similarity">
    <text evidence="2">Belongs to the peptidase M24B family.</text>
</comment>
<dbReference type="Gene3D" id="3.40.350.10">
    <property type="entry name" value="Creatinase/prolidase N-terminal domain"/>
    <property type="match status" value="1"/>
</dbReference>
<evidence type="ECO:0000313" key="8">
    <source>
        <dbReference type="RefSeq" id="XP_034108091.1"/>
    </source>
</evidence>
<keyword evidence="8" id="KW-0645">Protease</keyword>
<dbReference type="PANTHER" id="PTHR43226">
    <property type="entry name" value="XAA-PRO AMINOPEPTIDASE 3"/>
    <property type="match status" value="1"/>
</dbReference>
<keyword evidence="4" id="KW-0378">Hydrolase</keyword>
<dbReference type="SUPFAM" id="SSF55920">
    <property type="entry name" value="Creatinase/aminopeptidase"/>
    <property type="match status" value="1"/>
</dbReference>
<name>A0A6P8WWL3_DROAB</name>
<sequence>MLRVITKLKSFKPSQSSIPTPICVEISSRVLQAAPSTLPRSDFIKECQALSIPELRQRQPKDAGLKCSLSEYLKGDPDVVEALVPTEISKHRSSVMEFLSREKDRKCGHTHVLILAGAELTPGFHFRQRSEFLHLCDCLVPGMLLVVLRNRKMVLHTVLCEPRREQQLDDKLAEIACQRYQVDQLLTLPQLKQLLCRRCNHSSVKLWFSLEKTALSKYIQELSEQLRLPIDCPRQLLEYARSFKTPQEMEVIRRSHRIAAQSMQQLIAEHAPRQSMEQMRALFAYKCQLQFAHQPLPFEPKCYKGSGQLWLMNAACQYAGYCGILARTWPISGRFTPPQKVIYNMLLGIRDKLFYLCGKRENIVHTPRELHVVYLTLLGEQLMLLGVLPSTIKKSKELQKAAAGFTCFPSSIKHVGLDLQESSEQLLDYPLKPGNVLAFQLSICIPQTCHQAYPEFRGIYCVLADSIHITEQHQVELLTEDCSSVARDVEQLRTGCLRMERFAN</sequence>
<dbReference type="Pfam" id="PF00557">
    <property type="entry name" value="Peptidase_M24"/>
    <property type="match status" value="1"/>
</dbReference>
<dbReference type="InterPro" id="IPR029149">
    <property type="entry name" value="Creatin/AminoP/Spt16_N"/>
</dbReference>
<evidence type="ECO:0000259" key="6">
    <source>
        <dbReference type="Pfam" id="PF00557"/>
    </source>
</evidence>
<dbReference type="InterPro" id="IPR052433">
    <property type="entry name" value="X-Pro_dipept-like"/>
</dbReference>
<evidence type="ECO:0000256" key="2">
    <source>
        <dbReference type="ARBA" id="ARBA00008766"/>
    </source>
</evidence>
<keyword evidence="7" id="KW-1185">Reference proteome</keyword>
<keyword evidence="5" id="KW-0464">Manganese</keyword>
<dbReference type="GO" id="GO:0046872">
    <property type="term" value="F:metal ion binding"/>
    <property type="evidence" value="ECO:0007669"/>
    <property type="project" value="UniProtKB-KW"/>
</dbReference>
<evidence type="ECO:0000256" key="3">
    <source>
        <dbReference type="ARBA" id="ARBA00022723"/>
    </source>
</evidence>
<evidence type="ECO:0000313" key="7">
    <source>
        <dbReference type="Proteomes" id="UP000515160"/>
    </source>
</evidence>
<evidence type="ECO:0000256" key="5">
    <source>
        <dbReference type="ARBA" id="ARBA00023211"/>
    </source>
</evidence>
<protein>
    <submittedName>
        <fullName evidence="8">Xaa-Pro aminopeptidase 3</fullName>
    </submittedName>
</protein>
<comment type="cofactor">
    <cofactor evidence="1">
        <name>Mn(2+)</name>
        <dbReference type="ChEBI" id="CHEBI:29035"/>
    </cofactor>
</comment>
<proteinExistence type="inferred from homology"/>
<dbReference type="GeneID" id="117570503"/>
<evidence type="ECO:0000256" key="1">
    <source>
        <dbReference type="ARBA" id="ARBA00001936"/>
    </source>
</evidence>
<gene>
    <name evidence="8" type="primary">LOC117570503</name>
</gene>
<dbReference type="InterPro" id="IPR000994">
    <property type="entry name" value="Pept_M24"/>
</dbReference>
<dbReference type="SUPFAM" id="SSF53092">
    <property type="entry name" value="Creatinase/prolidase N-terminal domain"/>
    <property type="match status" value="1"/>
</dbReference>
<dbReference type="PANTHER" id="PTHR43226:SF4">
    <property type="entry name" value="XAA-PRO AMINOPEPTIDASE 3"/>
    <property type="match status" value="1"/>
</dbReference>
<dbReference type="GO" id="GO:0005739">
    <property type="term" value="C:mitochondrion"/>
    <property type="evidence" value="ECO:0007669"/>
    <property type="project" value="TreeGrafter"/>
</dbReference>
<dbReference type="RefSeq" id="XP_034108091.1">
    <property type="nucleotide sequence ID" value="XM_034252200.2"/>
</dbReference>
<reference evidence="8" key="1">
    <citation type="submission" date="2025-08" db="UniProtKB">
        <authorList>
            <consortium name="RefSeq"/>
        </authorList>
    </citation>
    <scope>IDENTIFICATION</scope>
    <source>
        <strain evidence="8">15112-1751.03</strain>
        <tissue evidence="8">Whole Adult</tissue>
    </source>
</reference>
<dbReference type="AlphaFoldDB" id="A0A6P8WWL3"/>
<dbReference type="InterPro" id="IPR036005">
    <property type="entry name" value="Creatinase/aminopeptidase-like"/>
</dbReference>
<dbReference type="Gene3D" id="3.90.230.10">
    <property type="entry name" value="Creatinase/methionine aminopeptidase superfamily"/>
    <property type="match status" value="1"/>
</dbReference>
<dbReference type="OrthoDB" id="4215474at2759"/>
<keyword evidence="3" id="KW-0479">Metal-binding</keyword>